<dbReference type="GO" id="GO:0022857">
    <property type="term" value="F:transmembrane transporter activity"/>
    <property type="evidence" value="ECO:0007669"/>
    <property type="project" value="TreeGrafter"/>
</dbReference>
<keyword evidence="2" id="KW-1003">Cell membrane</keyword>
<keyword evidence="10" id="KW-1185">Reference proteome</keyword>
<evidence type="ECO:0000259" key="8">
    <source>
        <dbReference type="Pfam" id="PF12704"/>
    </source>
</evidence>
<dbReference type="Proteomes" id="UP000514509">
    <property type="component" value="Chromosome"/>
</dbReference>
<keyword evidence="5 6" id="KW-0472">Membrane</keyword>
<dbReference type="Pfam" id="PF02687">
    <property type="entry name" value="FtsX"/>
    <property type="match status" value="2"/>
</dbReference>
<evidence type="ECO:0000256" key="3">
    <source>
        <dbReference type="ARBA" id="ARBA00022692"/>
    </source>
</evidence>
<comment type="subcellular location">
    <subcellularLocation>
        <location evidence="1">Cell membrane</location>
        <topology evidence="1">Multi-pass membrane protein</topology>
    </subcellularLocation>
</comment>
<feature type="domain" description="MacB-like periplasmic core" evidence="8">
    <location>
        <begin position="495"/>
        <end position="640"/>
    </location>
</feature>
<evidence type="ECO:0000256" key="5">
    <source>
        <dbReference type="ARBA" id="ARBA00023136"/>
    </source>
</evidence>
<dbReference type="Pfam" id="PF12704">
    <property type="entry name" value="MacB_PCD"/>
    <property type="match status" value="2"/>
</dbReference>
<evidence type="ECO:0000313" key="9">
    <source>
        <dbReference type="EMBL" id="QMU31596.1"/>
    </source>
</evidence>
<feature type="domain" description="ABC3 transporter permease C-terminal" evidence="7">
    <location>
        <begin position="298"/>
        <end position="413"/>
    </location>
</feature>
<sequence length="807" mass="90344">MLKNYFTLAWRNLWRNKGYATINVAGLSVAFCICVFLFLTVYLQLTFDSFHQDKERIFQTYFFANNPDKTTRSGNMPLPLAPALKLEYEEVEAAARVLMSWKSLVTYQDKNLDKDVVFTDPDFLKIFSFQLLQGNRETALTNKNSILISQNLAQAIFGNDDPMGKVLQITNGGKQKGYMVTGILPDAPFNSSIRYDALVRIENYPNYLPDQKNWTSNSHQVFIKLNPQVNQATFEKRLKLFARKYLAESLQNLQKNGAKPDSRGDIFTVRLQQLSKVHFDTEISKGPPIAIIYALLGIACFILFIACINFINLSIARSFTRAKEVGVRKYLGALKSQLFVQIWSESALICFIGLALGAILAHLLLPEFNATFDTRLQYAHLHQPGFLALLLGVFILVTLIAGGYPAWLMARFNAVAVLKGKISLKKPGFLRNSLLVSQFVMSCLLTCCTIIALQQVEHLRQKPLGFEKEQVISIPVGTQANGRQVLQRLRNKLANDPTVLAVTGTSVNLGKGKDHVSSRSTIGLTYKGKEVASDLLLVDYDYLKTLQIPLLAGREFSKSYPSDSVDRVIITQSMAEMLGEKQAVGTFIKDDADTTNSKMEVIGVVPDFHLYSAADEKRPVMMHFSHSEPINYIFIRVAPQSLKYSMDKMKALWREVAPGSEYTGSFLDENIAAWYQNEEKLAQICSLASAIAIILSCSGLFAVALLVMEQRTKEIGIRKVLGASVTDIIYILSRDFVKLVVVALVIAIPLAWFLMHQWLNNYSYRIEISAWVFVGVGLVAMVLALLTVSFQSIKAAIMNPVKSLKTE</sequence>
<name>A0A7L7LFF3_9BACT</name>
<feature type="transmembrane region" description="Helical" evidence="6">
    <location>
        <begin position="687"/>
        <end position="708"/>
    </location>
</feature>
<dbReference type="PANTHER" id="PTHR30572">
    <property type="entry name" value="MEMBRANE COMPONENT OF TRANSPORTER-RELATED"/>
    <property type="match status" value="1"/>
</dbReference>
<feature type="transmembrane region" description="Helical" evidence="6">
    <location>
        <begin position="768"/>
        <end position="788"/>
    </location>
</feature>
<reference evidence="9 10" key="2">
    <citation type="submission" date="2020-08" db="EMBL/GenBank/DDBJ databases">
        <title>Adhaeribacter dokdonensis sp. nov., isolated from the rhizosphere of Elymus tsukushiensis, a plant native to the Dokdo Islands, Republic of Korea.</title>
        <authorList>
            <person name="Ghim S.Y."/>
        </authorList>
    </citation>
    <scope>NUCLEOTIDE SEQUENCE [LARGE SCALE GENOMIC DNA]</scope>
    <source>
        <strain evidence="9 10">KUDC8001</strain>
    </source>
</reference>
<evidence type="ECO:0000256" key="4">
    <source>
        <dbReference type="ARBA" id="ARBA00022989"/>
    </source>
</evidence>
<feature type="transmembrane region" description="Helical" evidence="6">
    <location>
        <begin position="429"/>
        <end position="453"/>
    </location>
</feature>
<feature type="transmembrane region" description="Helical" evidence="6">
    <location>
        <begin position="385"/>
        <end position="408"/>
    </location>
</feature>
<feature type="domain" description="ABC3 transporter permease C-terminal" evidence="7">
    <location>
        <begin position="687"/>
        <end position="800"/>
    </location>
</feature>
<proteinExistence type="predicted"/>
<evidence type="ECO:0000256" key="1">
    <source>
        <dbReference type="ARBA" id="ARBA00004651"/>
    </source>
</evidence>
<keyword evidence="4 6" id="KW-1133">Transmembrane helix</keyword>
<protein>
    <submittedName>
        <fullName evidence="9">ABC transporter permease</fullName>
    </submittedName>
</protein>
<feature type="transmembrane region" description="Helical" evidence="6">
    <location>
        <begin position="736"/>
        <end position="756"/>
    </location>
</feature>
<keyword evidence="3 6" id="KW-0812">Transmembrane</keyword>
<dbReference type="GO" id="GO:0005886">
    <property type="term" value="C:plasma membrane"/>
    <property type="evidence" value="ECO:0007669"/>
    <property type="project" value="UniProtKB-SubCell"/>
</dbReference>
<accession>A0A7L7LFF3</accession>
<feature type="transmembrane region" description="Helical" evidence="6">
    <location>
        <begin position="338"/>
        <end position="365"/>
    </location>
</feature>
<dbReference type="KEGG" id="add:HUW48_17120"/>
<evidence type="ECO:0000259" key="7">
    <source>
        <dbReference type="Pfam" id="PF02687"/>
    </source>
</evidence>
<evidence type="ECO:0000256" key="6">
    <source>
        <dbReference type="SAM" id="Phobius"/>
    </source>
</evidence>
<feature type="domain" description="MacB-like periplasmic core" evidence="8">
    <location>
        <begin position="25"/>
        <end position="239"/>
    </location>
</feature>
<dbReference type="PANTHER" id="PTHR30572:SF18">
    <property type="entry name" value="ABC-TYPE MACROLIDE FAMILY EXPORT SYSTEM PERMEASE COMPONENT 2"/>
    <property type="match status" value="1"/>
</dbReference>
<dbReference type="InterPro" id="IPR025857">
    <property type="entry name" value="MacB_PCD"/>
</dbReference>
<evidence type="ECO:0000313" key="10">
    <source>
        <dbReference type="Proteomes" id="UP000514509"/>
    </source>
</evidence>
<dbReference type="EMBL" id="CP055153">
    <property type="protein sequence ID" value="QMU31596.1"/>
    <property type="molecule type" value="Genomic_DNA"/>
</dbReference>
<feature type="transmembrane region" description="Helical" evidence="6">
    <location>
        <begin position="20"/>
        <end position="43"/>
    </location>
</feature>
<feature type="transmembrane region" description="Helical" evidence="6">
    <location>
        <begin position="290"/>
        <end position="311"/>
    </location>
</feature>
<evidence type="ECO:0000256" key="2">
    <source>
        <dbReference type="ARBA" id="ARBA00022475"/>
    </source>
</evidence>
<reference evidence="9 10" key="1">
    <citation type="submission" date="2020-06" db="EMBL/GenBank/DDBJ databases">
        <authorList>
            <person name="Hwang Y.J."/>
        </authorList>
    </citation>
    <scope>NUCLEOTIDE SEQUENCE [LARGE SCALE GENOMIC DNA]</scope>
    <source>
        <strain evidence="9 10">KUDC8001</strain>
    </source>
</reference>
<dbReference type="InterPro" id="IPR003838">
    <property type="entry name" value="ABC3_permease_C"/>
</dbReference>
<dbReference type="AlphaFoldDB" id="A0A7L7LFF3"/>
<dbReference type="InterPro" id="IPR050250">
    <property type="entry name" value="Macrolide_Exporter_MacB"/>
</dbReference>
<organism evidence="9 10">
    <name type="scientific">Adhaeribacter radiodurans</name>
    <dbReference type="NCBI Taxonomy" id="2745197"/>
    <lineage>
        <taxon>Bacteria</taxon>
        <taxon>Pseudomonadati</taxon>
        <taxon>Bacteroidota</taxon>
        <taxon>Cytophagia</taxon>
        <taxon>Cytophagales</taxon>
        <taxon>Hymenobacteraceae</taxon>
        <taxon>Adhaeribacter</taxon>
    </lineage>
</organism>
<gene>
    <name evidence="9" type="ORF">HUW48_17120</name>
</gene>